<proteinExistence type="predicted"/>
<dbReference type="EMBL" id="AWSJ01000040">
    <property type="protein sequence ID" value="ERI11370.1"/>
    <property type="molecule type" value="Genomic_DNA"/>
</dbReference>
<gene>
    <name evidence="1" type="ORF">HMPREF0083_00514</name>
</gene>
<dbReference type="HOGENOM" id="CLU_3076191_0_0_9"/>
<dbReference type="AlphaFoldDB" id="U1X8T6"/>
<organism evidence="1 2">
    <name type="scientific">Aneurinibacillus aneurinilyticus ATCC 12856</name>
    <dbReference type="NCBI Taxonomy" id="649747"/>
    <lineage>
        <taxon>Bacteria</taxon>
        <taxon>Bacillati</taxon>
        <taxon>Bacillota</taxon>
        <taxon>Bacilli</taxon>
        <taxon>Bacillales</taxon>
        <taxon>Paenibacillaceae</taxon>
        <taxon>Aneurinibacillus group</taxon>
        <taxon>Aneurinibacillus</taxon>
    </lineage>
</organism>
<accession>U1X8T6</accession>
<reference evidence="1 2" key="1">
    <citation type="submission" date="2013-08" db="EMBL/GenBank/DDBJ databases">
        <authorList>
            <person name="Weinstock G."/>
            <person name="Sodergren E."/>
            <person name="Wylie T."/>
            <person name="Fulton L."/>
            <person name="Fulton R."/>
            <person name="Fronick C."/>
            <person name="O'Laughlin M."/>
            <person name="Godfrey J."/>
            <person name="Miner T."/>
            <person name="Herter B."/>
            <person name="Appelbaum E."/>
            <person name="Cordes M."/>
            <person name="Lek S."/>
            <person name="Wollam A."/>
            <person name="Pepin K.H."/>
            <person name="Palsikar V.B."/>
            <person name="Mitreva M."/>
            <person name="Wilson R.K."/>
        </authorList>
    </citation>
    <scope>NUCLEOTIDE SEQUENCE [LARGE SCALE GENOMIC DNA]</scope>
    <source>
        <strain evidence="1 2">ATCC 12856</strain>
    </source>
</reference>
<dbReference type="Proteomes" id="UP000016511">
    <property type="component" value="Unassembled WGS sequence"/>
</dbReference>
<name>U1X8T6_ANEAE</name>
<comment type="caution">
    <text evidence="1">The sequence shown here is derived from an EMBL/GenBank/DDBJ whole genome shotgun (WGS) entry which is preliminary data.</text>
</comment>
<sequence length="52" mass="6223">MISTTSLINRECSLFLKSIPLQVYSNSLHKHRLFLLYLQSSYLHRKSRFPVR</sequence>
<evidence type="ECO:0000313" key="1">
    <source>
        <dbReference type="EMBL" id="ERI11370.1"/>
    </source>
</evidence>
<protein>
    <submittedName>
        <fullName evidence="1">Uncharacterized protein</fullName>
    </submittedName>
</protein>
<evidence type="ECO:0000313" key="2">
    <source>
        <dbReference type="Proteomes" id="UP000016511"/>
    </source>
</evidence>
<keyword evidence="2" id="KW-1185">Reference proteome</keyword>